<dbReference type="Proteomes" id="UP000824120">
    <property type="component" value="Chromosome 2"/>
</dbReference>
<evidence type="ECO:0000313" key="2">
    <source>
        <dbReference type="Proteomes" id="UP000824120"/>
    </source>
</evidence>
<protein>
    <submittedName>
        <fullName evidence="1">Uncharacterized protein</fullName>
    </submittedName>
</protein>
<organism evidence="1 2">
    <name type="scientific">Solanum commersonii</name>
    <name type="common">Commerson's wild potato</name>
    <name type="synonym">Commerson's nightshade</name>
    <dbReference type="NCBI Taxonomy" id="4109"/>
    <lineage>
        <taxon>Eukaryota</taxon>
        <taxon>Viridiplantae</taxon>
        <taxon>Streptophyta</taxon>
        <taxon>Embryophyta</taxon>
        <taxon>Tracheophyta</taxon>
        <taxon>Spermatophyta</taxon>
        <taxon>Magnoliopsida</taxon>
        <taxon>eudicotyledons</taxon>
        <taxon>Gunneridae</taxon>
        <taxon>Pentapetalae</taxon>
        <taxon>asterids</taxon>
        <taxon>lamiids</taxon>
        <taxon>Solanales</taxon>
        <taxon>Solanaceae</taxon>
        <taxon>Solanoideae</taxon>
        <taxon>Solaneae</taxon>
        <taxon>Solanum</taxon>
    </lineage>
</organism>
<proteinExistence type="predicted"/>
<sequence length="62" mass="7117">MNGNSLVESDVKYDVVAISPNNNLIKLVFKQSVDLASACIIQVFNGEYLNNYVMKFRQQRNY</sequence>
<reference evidence="1 2" key="1">
    <citation type="submission" date="2020-09" db="EMBL/GenBank/DDBJ databases">
        <title>De no assembly of potato wild relative species, Solanum commersonii.</title>
        <authorList>
            <person name="Cho K."/>
        </authorList>
    </citation>
    <scope>NUCLEOTIDE SEQUENCE [LARGE SCALE GENOMIC DNA]</scope>
    <source>
        <strain evidence="1">LZ3.2</strain>
        <tissue evidence="1">Leaf</tissue>
    </source>
</reference>
<gene>
    <name evidence="1" type="ORF">H5410_011026</name>
</gene>
<dbReference type="AlphaFoldDB" id="A0A9J6AMD4"/>
<accession>A0A9J6AMD4</accession>
<name>A0A9J6AMD4_SOLCO</name>
<keyword evidence="2" id="KW-1185">Reference proteome</keyword>
<dbReference type="EMBL" id="JACXVP010000002">
    <property type="protein sequence ID" value="KAG5625808.1"/>
    <property type="molecule type" value="Genomic_DNA"/>
</dbReference>
<evidence type="ECO:0000313" key="1">
    <source>
        <dbReference type="EMBL" id="KAG5625808.1"/>
    </source>
</evidence>
<comment type="caution">
    <text evidence="1">The sequence shown here is derived from an EMBL/GenBank/DDBJ whole genome shotgun (WGS) entry which is preliminary data.</text>
</comment>